<protein>
    <submittedName>
        <fullName evidence="1">Methyltransferase domain-containing protein</fullName>
    </submittedName>
</protein>
<sequence length="68" mass="7997">MGYLAKVDFISHSDCKFKASSFDEFIAAVQWSYGKNVSEADRQNLRVYYEKNSTIYKEMNWAFIEILV</sequence>
<dbReference type="GO" id="GO:0008168">
    <property type="term" value="F:methyltransferase activity"/>
    <property type="evidence" value="ECO:0007669"/>
    <property type="project" value="UniProtKB-KW"/>
</dbReference>
<dbReference type="EMBL" id="FAUW01000003">
    <property type="protein sequence ID" value="CUU80873.1"/>
    <property type="molecule type" value="Genomic_DNA"/>
</dbReference>
<dbReference type="Proteomes" id="UP000052257">
    <property type="component" value="Unassembled WGS sequence"/>
</dbReference>
<evidence type="ECO:0000313" key="1">
    <source>
        <dbReference type="EMBL" id="CUU80873.1"/>
    </source>
</evidence>
<gene>
    <name evidence="1" type="ORF">ERS739220_01163</name>
</gene>
<keyword evidence="1" id="KW-0489">Methyltransferase</keyword>
<name>A0A9W5EUD8_CAMHY</name>
<reference evidence="1 2" key="1">
    <citation type="submission" date="2015-11" db="EMBL/GenBank/DDBJ databases">
        <authorList>
            <consortium name="Pathogen Informatics"/>
        </authorList>
    </citation>
    <scope>NUCLEOTIDE SEQUENCE [LARGE SCALE GENOMIC DNA]</scope>
    <source>
        <strain evidence="1 2">006A-0191</strain>
    </source>
</reference>
<organism evidence="1 2">
    <name type="scientific">Campylobacter hyointestinalis subsp. hyointestinalis</name>
    <dbReference type="NCBI Taxonomy" id="91352"/>
    <lineage>
        <taxon>Bacteria</taxon>
        <taxon>Pseudomonadati</taxon>
        <taxon>Campylobacterota</taxon>
        <taxon>Epsilonproteobacteria</taxon>
        <taxon>Campylobacterales</taxon>
        <taxon>Campylobacteraceae</taxon>
        <taxon>Campylobacter</taxon>
    </lineage>
</organism>
<accession>A0A9W5EUD8</accession>
<dbReference type="GO" id="GO:0032259">
    <property type="term" value="P:methylation"/>
    <property type="evidence" value="ECO:0007669"/>
    <property type="project" value="UniProtKB-KW"/>
</dbReference>
<dbReference type="RefSeq" id="WP_277958574.1">
    <property type="nucleotide sequence ID" value="NZ_FAUW01000003.1"/>
</dbReference>
<comment type="caution">
    <text evidence="1">The sequence shown here is derived from an EMBL/GenBank/DDBJ whole genome shotgun (WGS) entry which is preliminary data.</text>
</comment>
<evidence type="ECO:0000313" key="2">
    <source>
        <dbReference type="Proteomes" id="UP000052257"/>
    </source>
</evidence>
<keyword evidence="1" id="KW-0808">Transferase</keyword>
<dbReference type="AlphaFoldDB" id="A0A9W5EUD8"/>
<proteinExistence type="predicted"/>